<feature type="region of interest" description="Disordered" evidence="1">
    <location>
        <begin position="23"/>
        <end position="64"/>
    </location>
</feature>
<evidence type="ECO:0000313" key="2">
    <source>
        <dbReference type="EMBL" id="KAG0458891.1"/>
    </source>
</evidence>
<reference evidence="2 3" key="1">
    <citation type="journal article" date="2020" name="Nat. Food">
        <title>A phased Vanilla planifolia genome enables genetic improvement of flavour and production.</title>
        <authorList>
            <person name="Hasing T."/>
            <person name="Tang H."/>
            <person name="Brym M."/>
            <person name="Khazi F."/>
            <person name="Huang T."/>
            <person name="Chambers A.H."/>
        </authorList>
    </citation>
    <scope>NUCLEOTIDE SEQUENCE [LARGE SCALE GENOMIC DNA]</scope>
    <source>
        <tissue evidence="2">Leaf</tissue>
    </source>
</reference>
<comment type="caution">
    <text evidence="2">The sequence shown here is derived from an EMBL/GenBank/DDBJ whole genome shotgun (WGS) entry which is preliminary data.</text>
</comment>
<feature type="compositionally biased region" description="Basic and acidic residues" evidence="1">
    <location>
        <begin position="23"/>
        <end position="41"/>
    </location>
</feature>
<dbReference type="AlphaFoldDB" id="A0A835UGU8"/>
<protein>
    <submittedName>
        <fullName evidence="2">Uncharacterized protein</fullName>
    </submittedName>
</protein>
<dbReference type="Proteomes" id="UP000639772">
    <property type="component" value="Chromosome 12"/>
</dbReference>
<accession>A0A835UGU8</accession>
<evidence type="ECO:0000256" key="1">
    <source>
        <dbReference type="SAM" id="MobiDB-lite"/>
    </source>
</evidence>
<organism evidence="2 3">
    <name type="scientific">Vanilla planifolia</name>
    <name type="common">Vanilla</name>
    <dbReference type="NCBI Taxonomy" id="51239"/>
    <lineage>
        <taxon>Eukaryota</taxon>
        <taxon>Viridiplantae</taxon>
        <taxon>Streptophyta</taxon>
        <taxon>Embryophyta</taxon>
        <taxon>Tracheophyta</taxon>
        <taxon>Spermatophyta</taxon>
        <taxon>Magnoliopsida</taxon>
        <taxon>Liliopsida</taxon>
        <taxon>Asparagales</taxon>
        <taxon>Orchidaceae</taxon>
        <taxon>Vanilloideae</taxon>
        <taxon>Vanilleae</taxon>
        <taxon>Vanilla</taxon>
    </lineage>
</organism>
<evidence type="ECO:0000313" key="3">
    <source>
        <dbReference type="Proteomes" id="UP000639772"/>
    </source>
</evidence>
<sequence>MGGFGNHDKFERKMLSKHCVNMKERNQEKSMRACARKDLKGRSWASATSGRARNGAGPFGTSLTLRYPQKPPPIAFLQSAKSSVGPIRSWPPPVPPIIALLFPGAFLLSFLPPASSNGQR</sequence>
<dbReference type="EMBL" id="JADCNM010000012">
    <property type="protein sequence ID" value="KAG0458891.1"/>
    <property type="molecule type" value="Genomic_DNA"/>
</dbReference>
<name>A0A835UGU8_VANPL</name>
<proteinExistence type="predicted"/>
<gene>
    <name evidence="2" type="ORF">HPP92_022019</name>
</gene>